<evidence type="ECO:0000256" key="1">
    <source>
        <dbReference type="PROSITE-ProRule" id="PRU00339"/>
    </source>
</evidence>
<dbReference type="PANTHER" id="PTHR44809">
    <property type="match status" value="1"/>
</dbReference>
<name>A0A2G8LFD9_STIJA</name>
<feature type="repeat" description="TPR" evidence="1">
    <location>
        <begin position="626"/>
        <end position="659"/>
    </location>
</feature>
<dbReference type="InterPro" id="IPR052943">
    <property type="entry name" value="TMTC_O-mannosyl-trnsfr"/>
</dbReference>
<evidence type="ECO:0000256" key="2">
    <source>
        <dbReference type="SAM" id="Phobius"/>
    </source>
</evidence>
<sequence length="888" mass="100311">MRKKLTSRPQILVDKANLRTCTPSHREDLHDPKTKASRTVLIKNGDGCSKKKSGGCHSKHYLLITALTIVVYLNSLNGDFVHDDLFAVVRNKDVTSPQRTTDFLHNDFWGKPIQDRRSHKSYRPLTVLSFRLNYLLHGLSPTSFHLFNVVLHTVVGLLFMKICRDVVFTKELDGAGASIYAGLLFVLHPIHTEAVSGIVGRADVLACLFVLLSFSSYTRNVPGLFCSQSTYLPVFLSIIFAICALLCKEQGVTVLAINAAYDVLNTTYEILTKRCFQFDKLIIHPHFKSQLTFNTSSFYRQRLIILKDINHGRIFAIFLGGKITLPPSPSLALQVSIVGYFSVPRRSPTIGRLAVYHWWSQSGTGGTCPQLLSLSVCPSCVESDYPKRSRWKANSPGLDVSNHSFLPASNVFLTVGFVVAERILYIPSMGFCILVAFGIASLKQMYPSKRYLLQPAVVFTLAIFCCSDCGEERRLESRESLFRSGLISLPHNAKMHYNWGNYQRDMNNTLLAVHHYRETIRLYPNHASAHNNLGTLLTTEQEKEFHLQEALRIDSFHVSAHVNLAMLRSDQGDQSLALTHLKQAVYIDPGNYEAISNMASILTSQEVFEEAEIYHRKAMTLQPRNADVVNNYGVFLLKTARFAEAMFYFDKTLALQPSHVTAMGNLGLLYRRKHQIAEAEQWYIRAVLTEKTSSTLKGLARFYYSIERWTEAVDAYKELFVLAEGDVDSILQYGQSLINLDAQSEGETIFDAAVLSFPDHLELRRAMSNIKSSLEKYDEASSHLKEAIRICKANSLPDALQAKLHFEYGNNLKNLGRYQEASKEYGQATSLDPSFASAFLNMGALLHLQGEYEEAKTNYHRALQLDPDNLILKDNLRKLERLMRKRGQ</sequence>
<feature type="transmembrane region" description="Helical" evidence="2">
    <location>
        <begin position="60"/>
        <end position="76"/>
    </location>
</feature>
<proteinExistence type="predicted"/>
<feature type="repeat" description="TPR" evidence="1">
    <location>
        <begin position="493"/>
        <end position="526"/>
    </location>
</feature>
<dbReference type="PANTHER" id="PTHR44809:SF1">
    <property type="entry name" value="PROTEIN O-MANNOSYL-TRANSFERASE TMTC1"/>
    <property type="match status" value="1"/>
</dbReference>
<dbReference type="EMBL" id="MRZV01000097">
    <property type="protein sequence ID" value="PIK58955.1"/>
    <property type="molecule type" value="Genomic_DNA"/>
</dbReference>
<feature type="repeat" description="TPR" evidence="1">
    <location>
        <begin position="558"/>
        <end position="591"/>
    </location>
</feature>
<dbReference type="Pfam" id="PF13414">
    <property type="entry name" value="TPR_11"/>
    <property type="match status" value="1"/>
</dbReference>
<keyword evidence="2" id="KW-0472">Membrane</keyword>
<dbReference type="InterPro" id="IPR011990">
    <property type="entry name" value="TPR-like_helical_dom_sf"/>
</dbReference>
<dbReference type="STRING" id="307972.A0A2G8LFD9"/>
<dbReference type="InterPro" id="IPR019734">
    <property type="entry name" value="TPR_rpt"/>
</dbReference>
<reference evidence="3 4" key="1">
    <citation type="journal article" date="2017" name="PLoS Biol.">
        <title>The sea cucumber genome provides insights into morphological evolution and visceral regeneration.</title>
        <authorList>
            <person name="Zhang X."/>
            <person name="Sun L."/>
            <person name="Yuan J."/>
            <person name="Sun Y."/>
            <person name="Gao Y."/>
            <person name="Zhang L."/>
            <person name="Li S."/>
            <person name="Dai H."/>
            <person name="Hamel J.F."/>
            <person name="Liu C."/>
            <person name="Yu Y."/>
            <person name="Liu S."/>
            <person name="Lin W."/>
            <person name="Guo K."/>
            <person name="Jin S."/>
            <person name="Xu P."/>
            <person name="Storey K.B."/>
            <person name="Huan P."/>
            <person name="Zhang T."/>
            <person name="Zhou Y."/>
            <person name="Zhang J."/>
            <person name="Lin C."/>
            <person name="Li X."/>
            <person name="Xing L."/>
            <person name="Huo D."/>
            <person name="Sun M."/>
            <person name="Wang L."/>
            <person name="Mercier A."/>
            <person name="Li F."/>
            <person name="Yang H."/>
            <person name="Xiang J."/>
        </authorList>
    </citation>
    <scope>NUCLEOTIDE SEQUENCE [LARGE SCALE GENOMIC DNA]</scope>
    <source>
        <strain evidence="3">Shaxun</strain>
        <tissue evidence="3">Muscle</tissue>
    </source>
</reference>
<feature type="transmembrane region" description="Helical" evidence="2">
    <location>
        <begin position="423"/>
        <end position="442"/>
    </location>
</feature>
<feature type="repeat" description="TPR" evidence="1">
    <location>
        <begin position="802"/>
        <end position="835"/>
    </location>
</feature>
<feature type="repeat" description="TPR" evidence="1">
    <location>
        <begin position="836"/>
        <end position="869"/>
    </location>
</feature>
<dbReference type="OrthoDB" id="19588at2759"/>
<dbReference type="PROSITE" id="PS50005">
    <property type="entry name" value="TPR"/>
    <property type="match status" value="5"/>
</dbReference>
<organism evidence="3 4">
    <name type="scientific">Stichopus japonicus</name>
    <name type="common">Sea cucumber</name>
    <dbReference type="NCBI Taxonomy" id="307972"/>
    <lineage>
        <taxon>Eukaryota</taxon>
        <taxon>Metazoa</taxon>
        <taxon>Echinodermata</taxon>
        <taxon>Eleutherozoa</taxon>
        <taxon>Echinozoa</taxon>
        <taxon>Holothuroidea</taxon>
        <taxon>Aspidochirotacea</taxon>
        <taxon>Aspidochirotida</taxon>
        <taxon>Stichopodidae</taxon>
        <taxon>Apostichopus</taxon>
    </lineage>
</organism>
<keyword evidence="2" id="KW-1133">Transmembrane helix</keyword>
<keyword evidence="4" id="KW-1185">Reference proteome</keyword>
<dbReference type="SMART" id="SM00028">
    <property type="entry name" value="TPR"/>
    <property type="match status" value="10"/>
</dbReference>
<dbReference type="Pfam" id="PF13432">
    <property type="entry name" value="TPR_16"/>
    <property type="match status" value="2"/>
</dbReference>
<dbReference type="SUPFAM" id="SSF48452">
    <property type="entry name" value="TPR-like"/>
    <property type="match status" value="3"/>
</dbReference>
<dbReference type="Proteomes" id="UP000230750">
    <property type="component" value="Unassembled WGS sequence"/>
</dbReference>
<dbReference type="Gene3D" id="1.25.40.10">
    <property type="entry name" value="Tetratricopeptide repeat domain"/>
    <property type="match status" value="3"/>
</dbReference>
<evidence type="ECO:0000313" key="3">
    <source>
        <dbReference type="EMBL" id="PIK58955.1"/>
    </source>
</evidence>
<keyword evidence="2 3" id="KW-0812">Transmembrane</keyword>
<comment type="caution">
    <text evidence="3">The sequence shown here is derived from an EMBL/GenBank/DDBJ whole genome shotgun (WGS) entry which is preliminary data.</text>
</comment>
<accession>A0A2G8LFD9</accession>
<gene>
    <name evidence="3" type="ORF">BSL78_04122</name>
</gene>
<keyword evidence="1" id="KW-0802">TPR repeat</keyword>
<feature type="transmembrane region" description="Helical" evidence="2">
    <location>
        <begin position="142"/>
        <end position="160"/>
    </location>
</feature>
<dbReference type="Pfam" id="PF13181">
    <property type="entry name" value="TPR_8"/>
    <property type="match status" value="1"/>
</dbReference>
<dbReference type="PROSITE" id="PS50293">
    <property type="entry name" value="TPR_REGION"/>
    <property type="match status" value="1"/>
</dbReference>
<dbReference type="AlphaFoldDB" id="A0A2G8LFD9"/>
<protein>
    <submittedName>
        <fullName evidence="3">Putative transmembrane and TPR repeat-containing protein 1 isoform X1</fullName>
    </submittedName>
</protein>
<evidence type="ECO:0000313" key="4">
    <source>
        <dbReference type="Proteomes" id="UP000230750"/>
    </source>
</evidence>